<feature type="region of interest" description="Disordered" evidence="1">
    <location>
        <begin position="233"/>
        <end position="282"/>
    </location>
</feature>
<reference evidence="2 3" key="1">
    <citation type="submission" date="2011-08" db="EMBL/GenBank/DDBJ databases">
        <title>The Genome Sequence of Plasmodium vivax India VII.</title>
        <authorList>
            <consortium name="The Broad Institute Genome Sequencing Platform"/>
            <consortium name="The Broad Institute Genome Sequencing Center for Infectious Disease"/>
            <person name="Neafsey D."/>
            <person name="Carlton J."/>
            <person name="Barnwell J."/>
            <person name="Collins W."/>
            <person name="Escalante A."/>
            <person name="Mullikin J."/>
            <person name="Saul A."/>
            <person name="Guigo R."/>
            <person name="Camara F."/>
            <person name="Young S.K."/>
            <person name="Zeng Q."/>
            <person name="Gargeya S."/>
            <person name="Fitzgerald M."/>
            <person name="Haas B."/>
            <person name="Abouelleil A."/>
            <person name="Alvarado L."/>
            <person name="Arachchi H.M."/>
            <person name="Berlin A."/>
            <person name="Brown A."/>
            <person name="Chapman S.B."/>
            <person name="Chen Z."/>
            <person name="Dunbar C."/>
            <person name="Freedman E."/>
            <person name="Gearin G."/>
            <person name="Gellesch M."/>
            <person name="Goldberg J."/>
            <person name="Griggs A."/>
            <person name="Gujja S."/>
            <person name="Heiman D."/>
            <person name="Howarth C."/>
            <person name="Larson L."/>
            <person name="Lui A."/>
            <person name="MacDonald P.J.P."/>
            <person name="Montmayeur A."/>
            <person name="Murphy C."/>
            <person name="Neiman D."/>
            <person name="Pearson M."/>
            <person name="Priest M."/>
            <person name="Roberts A."/>
            <person name="Saif S."/>
            <person name="Shea T."/>
            <person name="Shenoy N."/>
            <person name="Sisk P."/>
            <person name="Stolte C."/>
            <person name="Sykes S."/>
            <person name="Wortman J."/>
            <person name="Nusbaum C."/>
            <person name="Birren B."/>
        </authorList>
    </citation>
    <scope>NUCLEOTIDE SEQUENCE [LARGE SCALE GENOMIC DNA]</scope>
    <source>
        <strain evidence="2 3">India VII</strain>
    </source>
</reference>
<protein>
    <recommendedName>
        <fullName evidence="4">Variable surface protein Vir18</fullName>
    </recommendedName>
</protein>
<name>A0A0J9S3L7_PLAVI</name>
<gene>
    <name evidence="2" type="ORF">PVIIG_05416</name>
</gene>
<feature type="compositionally biased region" description="Basic and acidic residues" evidence="1">
    <location>
        <begin position="133"/>
        <end position="142"/>
    </location>
</feature>
<feature type="region of interest" description="Disordered" evidence="1">
    <location>
        <begin position="395"/>
        <end position="441"/>
    </location>
</feature>
<sequence>MGPWSRRTTNRALENIIGFEKRDCISQYAKLKIEIEKDIEVFNRRRPNDFYREWKKLYDKIIQKNNEIKHCFIKKYIQVEIIEDEDIKKFTVRCPNTYTCRNNPVYHVKAQAPLKAAVIKSCNVSGNCNKEIAHAKSPKEKPQSASPLQTSTKRSSPSPKPPKPSREHTDRKESKQTDEPSHTQHDVKNLGSSAEAQGKPSESLTIDKSDNPALPHASAQTATLPVSLATTEVNTHQNSHSSPIGSTEESDSSDSSEVNDLKGNALQSSLPTGQTNDNNNQHAESVKNITSGNKDLDNQTADVAIEGGFTPSLAAPLSGEPAGENAARRSSDGAGTSSFTTALAYTEKRNITSETTTYMTFNNMPTIPVAFVGLETSDRVNYGKDTDTAGVLSEANVGEQGSPVSKADRVTSLHDQHHHKTSCRESAAYSPNNSESRCNAAHSTESYADNLEEQGIFDQISNVILNNQGHMIKASIPIGIVLLLTLLFKVN</sequence>
<feature type="region of interest" description="Disordered" evidence="1">
    <location>
        <begin position="133"/>
        <end position="221"/>
    </location>
</feature>
<accession>A0A0J9S3L7</accession>
<proteinExistence type="predicted"/>
<dbReference type="EMBL" id="KQ234399">
    <property type="protein sequence ID" value="KMZ77385.1"/>
    <property type="molecule type" value="Genomic_DNA"/>
</dbReference>
<organism evidence="2 3">
    <name type="scientific">Plasmodium vivax India VII</name>
    <dbReference type="NCBI Taxonomy" id="1077284"/>
    <lineage>
        <taxon>Eukaryota</taxon>
        <taxon>Sar</taxon>
        <taxon>Alveolata</taxon>
        <taxon>Apicomplexa</taxon>
        <taxon>Aconoidasida</taxon>
        <taxon>Haemosporida</taxon>
        <taxon>Plasmodiidae</taxon>
        <taxon>Plasmodium</taxon>
        <taxon>Plasmodium (Plasmodium)</taxon>
    </lineage>
</organism>
<evidence type="ECO:0008006" key="4">
    <source>
        <dbReference type="Google" id="ProtNLM"/>
    </source>
</evidence>
<feature type="compositionally biased region" description="Polar residues" evidence="1">
    <location>
        <begin position="429"/>
        <end position="441"/>
    </location>
</feature>
<feature type="compositionally biased region" description="Polar residues" evidence="1">
    <location>
        <begin position="190"/>
        <end position="204"/>
    </location>
</feature>
<evidence type="ECO:0000256" key="1">
    <source>
        <dbReference type="SAM" id="MobiDB-lite"/>
    </source>
</evidence>
<dbReference type="AlphaFoldDB" id="A0A0J9S3L7"/>
<feature type="compositionally biased region" description="Basic and acidic residues" evidence="1">
    <location>
        <begin position="406"/>
        <end position="415"/>
    </location>
</feature>
<evidence type="ECO:0000313" key="2">
    <source>
        <dbReference type="EMBL" id="KMZ77385.1"/>
    </source>
</evidence>
<evidence type="ECO:0000313" key="3">
    <source>
        <dbReference type="Proteomes" id="UP000053562"/>
    </source>
</evidence>
<feature type="compositionally biased region" description="Polar residues" evidence="1">
    <location>
        <begin position="233"/>
        <end position="245"/>
    </location>
</feature>
<dbReference type="Proteomes" id="UP000053562">
    <property type="component" value="Unassembled WGS sequence"/>
</dbReference>
<feature type="compositionally biased region" description="Polar residues" evidence="1">
    <location>
        <begin position="265"/>
        <end position="282"/>
    </location>
</feature>
<feature type="compositionally biased region" description="Basic and acidic residues" evidence="1">
    <location>
        <begin position="164"/>
        <end position="188"/>
    </location>
</feature>
<feature type="region of interest" description="Disordered" evidence="1">
    <location>
        <begin position="311"/>
        <end position="337"/>
    </location>
</feature>